<proteinExistence type="predicted"/>
<evidence type="ECO:0000313" key="3">
    <source>
        <dbReference type="Proteomes" id="UP000186400"/>
    </source>
</evidence>
<name>A0A1N6X3F1_9SPIO</name>
<dbReference type="OrthoDB" id="360241at2"/>
<dbReference type="STRING" id="159291.SAMN05920897_12010"/>
<organism evidence="2 3">
    <name type="scientific">Alkalispirochaeta americana</name>
    <dbReference type="NCBI Taxonomy" id="159291"/>
    <lineage>
        <taxon>Bacteria</taxon>
        <taxon>Pseudomonadati</taxon>
        <taxon>Spirochaetota</taxon>
        <taxon>Spirochaetia</taxon>
        <taxon>Spirochaetales</taxon>
        <taxon>Spirochaetaceae</taxon>
        <taxon>Alkalispirochaeta</taxon>
    </lineage>
</organism>
<accession>A0A1N6X3F1</accession>
<evidence type="ECO:0000256" key="1">
    <source>
        <dbReference type="SAM" id="MobiDB-lite"/>
    </source>
</evidence>
<feature type="region of interest" description="Disordered" evidence="1">
    <location>
        <begin position="1"/>
        <end position="20"/>
    </location>
</feature>
<feature type="region of interest" description="Disordered" evidence="1">
    <location>
        <begin position="57"/>
        <end position="129"/>
    </location>
</feature>
<evidence type="ECO:0000313" key="2">
    <source>
        <dbReference type="EMBL" id="SIQ96781.1"/>
    </source>
</evidence>
<dbReference type="EMBL" id="FTMS01000020">
    <property type="protein sequence ID" value="SIQ96781.1"/>
    <property type="molecule type" value="Genomic_DNA"/>
</dbReference>
<keyword evidence="3" id="KW-1185">Reference proteome</keyword>
<dbReference type="AlphaFoldDB" id="A0A1N6X3F1"/>
<dbReference type="Proteomes" id="UP000186400">
    <property type="component" value="Unassembled WGS sequence"/>
</dbReference>
<sequence>MYRESTPPLRLVRREGEGRQTRFTFQVPDSVEVGEDLVIAFAMQDLSTGESVVKERRLQVVPPPEETPRIDLSSLPAPEPSDSAVPEGAGERDSDGRALSLEAAPSAGDALRNERADVQGSSGSDQALSDHELYRKARLYESPGPERDLVRARRLYAELLRDHPLSDHWDDAKVRLEFLERHFFHLR</sequence>
<protein>
    <submittedName>
        <fullName evidence="2">Uncharacterized protein</fullName>
    </submittedName>
</protein>
<dbReference type="RefSeq" id="WP_143559250.1">
    <property type="nucleotide sequence ID" value="NZ_FTMS01000020.1"/>
</dbReference>
<reference evidence="3" key="1">
    <citation type="submission" date="2017-01" db="EMBL/GenBank/DDBJ databases">
        <authorList>
            <person name="Varghese N."/>
            <person name="Submissions S."/>
        </authorList>
    </citation>
    <scope>NUCLEOTIDE SEQUENCE [LARGE SCALE GENOMIC DNA]</scope>
    <source>
        <strain evidence="3">ASpG1</strain>
    </source>
</reference>
<gene>
    <name evidence="2" type="ORF">SAMN05920897_12010</name>
</gene>